<dbReference type="PANTHER" id="PTHR43877">
    <property type="entry name" value="AMINOALKYLPHOSPHONATE N-ACETYLTRANSFERASE-RELATED-RELATED"/>
    <property type="match status" value="1"/>
</dbReference>
<evidence type="ECO:0000256" key="1">
    <source>
        <dbReference type="ARBA" id="ARBA00022679"/>
    </source>
</evidence>
<dbReference type="GO" id="GO:0016747">
    <property type="term" value="F:acyltransferase activity, transferring groups other than amino-acyl groups"/>
    <property type="evidence" value="ECO:0007669"/>
    <property type="project" value="InterPro"/>
</dbReference>
<protein>
    <submittedName>
        <fullName evidence="3">Acetyltransferase</fullName>
        <ecNumber evidence="3">2.3.1.-</ecNumber>
    </submittedName>
</protein>
<dbReference type="InterPro" id="IPR050832">
    <property type="entry name" value="Bact_Acetyltransf"/>
</dbReference>
<name>A0A3M3XTZ1_PSEFL</name>
<evidence type="ECO:0000256" key="2">
    <source>
        <dbReference type="ARBA" id="ARBA00023315"/>
    </source>
</evidence>
<keyword evidence="2 3" id="KW-0012">Acyltransferase</keyword>
<dbReference type="InterPro" id="IPR000182">
    <property type="entry name" value="GNAT_dom"/>
</dbReference>
<reference evidence="3 4" key="1">
    <citation type="submission" date="2018-06" db="EMBL/GenBank/DDBJ databases">
        <authorList>
            <consortium name="Pathogen Informatics"/>
            <person name="Doyle S."/>
        </authorList>
    </citation>
    <scope>NUCLEOTIDE SEQUENCE [LARGE SCALE GENOMIC DNA]</scope>
    <source>
        <strain evidence="3 4">NCTC10038</strain>
    </source>
</reference>
<dbReference type="EC" id="2.3.1.-" evidence="3"/>
<proteinExistence type="predicted"/>
<gene>
    <name evidence="3" type="primary">paiA_2</name>
    <name evidence="3" type="ORF">NCTC10038_03257</name>
</gene>
<dbReference type="Pfam" id="PF00583">
    <property type="entry name" value="Acetyltransf_1"/>
    <property type="match status" value="1"/>
</dbReference>
<dbReference type="GeneID" id="61639150"/>
<organism evidence="3 4">
    <name type="scientific">Pseudomonas fluorescens</name>
    <dbReference type="NCBI Taxonomy" id="294"/>
    <lineage>
        <taxon>Bacteria</taxon>
        <taxon>Pseudomonadati</taxon>
        <taxon>Pseudomonadota</taxon>
        <taxon>Gammaproteobacteria</taxon>
        <taxon>Pseudomonadales</taxon>
        <taxon>Pseudomonadaceae</taxon>
        <taxon>Pseudomonas</taxon>
    </lineage>
</organism>
<dbReference type="SUPFAM" id="SSF55729">
    <property type="entry name" value="Acyl-CoA N-acyltransferases (Nat)"/>
    <property type="match status" value="1"/>
</dbReference>
<dbReference type="AlphaFoldDB" id="A0A3M3XTZ1"/>
<evidence type="ECO:0000313" key="4">
    <source>
        <dbReference type="Proteomes" id="UP000248640"/>
    </source>
</evidence>
<dbReference type="PROSITE" id="PS51186">
    <property type="entry name" value="GNAT"/>
    <property type="match status" value="1"/>
</dbReference>
<accession>A0A3M3XTZ1</accession>
<dbReference type="CDD" id="cd04301">
    <property type="entry name" value="NAT_SF"/>
    <property type="match status" value="1"/>
</dbReference>
<keyword evidence="1 3" id="KW-0808">Transferase</keyword>
<evidence type="ECO:0000313" key="3">
    <source>
        <dbReference type="EMBL" id="SQF91830.1"/>
    </source>
</evidence>
<sequence length="173" mass="19327">MIHIREATNADIDTLREIGCETYREHFSTLWSPAGLQGFLDQDFSASALGRSLDLPERQLWLMAADEHGKAVGFAKVNWSTPAPLTGDVGAELQKIYFLKSAAGMGYGKRLLQVIRDKAAQRGERWLWLDVLKTNAPAQRFYQTVGFQRIGEIPFSTDLAEIGMVVMALELQP</sequence>
<dbReference type="InterPro" id="IPR016181">
    <property type="entry name" value="Acyl_CoA_acyltransferase"/>
</dbReference>
<dbReference type="Gene3D" id="3.40.630.30">
    <property type="match status" value="1"/>
</dbReference>
<dbReference type="EMBL" id="LS483372">
    <property type="protein sequence ID" value="SQF91830.1"/>
    <property type="molecule type" value="Genomic_DNA"/>
</dbReference>
<dbReference type="Proteomes" id="UP000248640">
    <property type="component" value="Chromosome 1"/>
</dbReference>
<dbReference type="PANTHER" id="PTHR43877:SF2">
    <property type="entry name" value="AMINOALKYLPHOSPHONATE N-ACETYLTRANSFERASE-RELATED"/>
    <property type="match status" value="1"/>
</dbReference>
<dbReference type="RefSeq" id="WP_053255902.1">
    <property type="nucleotide sequence ID" value="NZ_CBCRXZ010000002.1"/>
</dbReference>